<keyword evidence="2" id="KW-1185">Reference proteome</keyword>
<protein>
    <submittedName>
        <fullName evidence="1">Uncharacterized protein</fullName>
    </submittedName>
</protein>
<organism evidence="1 2">
    <name type="scientific">Hymenobacter segetis</name>
    <dbReference type="NCBI Taxonomy" id="2025509"/>
    <lineage>
        <taxon>Bacteria</taxon>
        <taxon>Pseudomonadati</taxon>
        <taxon>Bacteroidota</taxon>
        <taxon>Cytophagia</taxon>
        <taxon>Cytophagales</taxon>
        <taxon>Hymenobacteraceae</taxon>
        <taxon>Hymenobacter</taxon>
    </lineage>
</organism>
<sequence length="210" mass="23296">MTNDWYPRREAERRIFLQNFVDTIENATELMGLPKDTFKVAAGAAQAELDLFGVRDTAQKVFDTAQGKLVKQEELTSAAVRAGVKQIKNTMNVSSEVLDLLELNTSSDKPTERIAADAPVLKVKMDGIHPNIGGVKNGFDALQIWCCRTGEKEFTLLATVTHLPYFDNRPNVDPAVAEQRDYFAYYLKKNVVVGNKSATYMLLVPGGSHV</sequence>
<dbReference type="RefSeq" id="WP_342296407.1">
    <property type="nucleotide sequence ID" value="NZ_JBCEVZ010000007.1"/>
</dbReference>
<reference evidence="1 2" key="1">
    <citation type="journal article" date="2018" name="Arch. Microbiol.">
        <title>Hymenobacter segetis sp. nov., isolated from soil.</title>
        <authorList>
            <person name="Ten L.N."/>
            <person name="Lim S.J."/>
            <person name="Kim B.O."/>
            <person name="Kang I.K."/>
            <person name="Jung H.Y."/>
        </authorList>
    </citation>
    <scope>NUCLEOTIDE SEQUENCE [LARGE SCALE GENOMIC DNA]</scope>
    <source>
        <strain evidence="1 2">S7-3-11</strain>
    </source>
</reference>
<evidence type="ECO:0000313" key="2">
    <source>
        <dbReference type="Proteomes" id="UP001479606"/>
    </source>
</evidence>
<proteinExistence type="predicted"/>
<dbReference type="Proteomes" id="UP001479606">
    <property type="component" value="Unassembled WGS sequence"/>
</dbReference>
<evidence type="ECO:0000313" key="1">
    <source>
        <dbReference type="EMBL" id="MEL5993560.1"/>
    </source>
</evidence>
<gene>
    <name evidence="1" type="ORF">AAFH49_05020</name>
</gene>
<accession>A0ABU9LU34</accession>
<dbReference type="EMBL" id="JBCEVZ010000007">
    <property type="protein sequence ID" value="MEL5993560.1"/>
    <property type="molecule type" value="Genomic_DNA"/>
</dbReference>
<comment type="caution">
    <text evidence="1">The sequence shown here is derived from an EMBL/GenBank/DDBJ whole genome shotgun (WGS) entry which is preliminary data.</text>
</comment>
<name>A0ABU9LU34_9BACT</name>